<reference evidence="2" key="1">
    <citation type="submission" date="2020-11" db="EMBL/GenBank/DDBJ databases">
        <authorList>
            <person name="Tran Van P."/>
        </authorList>
    </citation>
    <scope>NUCLEOTIDE SEQUENCE</scope>
</reference>
<feature type="compositionally biased region" description="Polar residues" evidence="1">
    <location>
        <begin position="542"/>
        <end position="551"/>
    </location>
</feature>
<feature type="compositionally biased region" description="Polar residues" evidence="1">
    <location>
        <begin position="470"/>
        <end position="491"/>
    </location>
</feature>
<feature type="compositionally biased region" description="Polar residues" evidence="1">
    <location>
        <begin position="500"/>
        <end position="512"/>
    </location>
</feature>
<feature type="compositionally biased region" description="Pro residues" evidence="1">
    <location>
        <begin position="183"/>
        <end position="198"/>
    </location>
</feature>
<protein>
    <submittedName>
        <fullName evidence="2">Uncharacterized protein</fullName>
    </submittedName>
</protein>
<feature type="compositionally biased region" description="Polar residues" evidence="1">
    <location>
        <begin position="120"/>
        <end position="129"/>
    </location>
</feature>
<dbReference type="EMBL" id="OA576409">
    <property type="protein sequence ID" value="CAD7205710.1"/>
    <property type="molecule type" value="Genomic_DNA"/>
</dbReference>
<evidence type="ECO:0000256" key="1">
    <source>
        <dbReference type="SAM" id="MobiDB-lite"/>
    </source>
</evidence>
<feature type="region of interest" description="Disordered" evidence="1">
    <location>
        <begin position="46"/>
        <end position="140"/>
    </location>
</feature>
<gene>
    <name evidence="2" type="ORF">TDIB3V08_LOCUS11860</name>
</gene>
<feature type="compositionally biased region" description="Polar residues" evidence="1">
    <location>
        <begin position="287"/>
        <end position="301"/>
    </location>
</feature>
<feature type="compositionally biased region" description="Low complexity" evidence="1">
    <location>
        <begin position="308"/>
        <end position="322"/>
    </location>
</feature>
<feature type="region of interest" description="Disordered" evidence="1">
    <location>
        <begin position="176"/>
        <end position="214"/>
    </location>
</feature>
<sequence length="772" mass="84330">MQGERRGAFSPRVDYEEWTPLGRGDPLKNDPTYDYLPPVLERVNYWMNPSSRTPDPPPPDALQEVPSPTQPEGADSRRDVFDPFLKFVDGPKIGSSSGGQQQSFNNHRPPSSSKSSPPSLTNQFYQSPYHSLYKHHHPHSTNNVPADVQWSLYETSVSPPEMQIIRHHSSVKYQQRPPYTVLVPPPLPSPDPVNPPHSIPSSSSATGTAPIPLPDSGLYPALSFGPDPAPYTSTLSTSSSDQSFVLNLAPSSESTLANKPSNNISTYPTTIYPPAYTYGSAPPNLTPIPQINSTPNSTSYSEPKPAFNSESTSTSGSESNISTNPALISSPYFTSISEPSLVSITPLDSTNTPPSYTALISSDDYVAHPAQNISSNSFPSPVNNPTPYPSSNHLSNDMPYPTSDPAPNPELEPSLNSTSRLTPNPGPISAGHSPYNQDKLPLPTQTKVPAVVEDNSTSTGPEFISEEPLRSTSNSSLEAQHSRLVFQSSPSPNWPEAQIHQATLPQTSSHVTWRTPPITPSLEVDPQRDRPPAPPSPLSAPDTRNWNSTRTPIKEADWDYSPNYQTFASNYHQDNVRNPLLQSLLQDERVDRRPWEAQVTTASTPSVITTSTVASLTTDPLFSHYKQPMGLVRGPMYLIIQGHSKVKTYGANKKRTSSFHGIPIQDNNEITQGNDRSGKTLHLREKDVDAKDGNNVPERDSQRGAFSEIFDKDPDPAPPDEAQERKKRQSGLEELLPIDDDDVEEILNDFLVQQSQGSGVGAIIASAIVNDS</sequence>
<name>A0A7R8ZDR0_TIMDO</name>
<feature type="region of interest" description="Disordered" evidence="1">
    <location>
        <begin position="283"/>
        <end position="322"/>
    </location>
</feature>
<feature type="region of interest" description="Disordered" evidence="1">
    <location>
        <begin position="371"/>
        <end position="554"/>
    </location>
</feature>
<feature type="region of interest" description="Disordered" evidence="1">
    <location>
        <begin position="656"/>
        <end position="739"/>
    </location>
</feature>
<feature type="region of interest" description="Disordered" evidence="1">
    <location>
        <begin position="1"/>
        <end position="33"/>
    </location>
</feature>
<proteinExistence type="predicted"/>
<feature type="compositionally biased region" description="Low complexity" evidence="1">
    <location>
        <begin position="94"/>
        <end position="119"/>
    </location>
</feature>
<feature type="compositionally biased region" description="Low complexity" evidence="1">
    <location>
        <begin position="372"/>
        <end position="381"/>
    </location>
</feature>
<organism evidence="2">
    <name type="scientific">Timema douglasi</name>
    <name type="common">Walking stick</name>
    <dbReference type="NCBI Taxonomy" id="61478"/>
    <lineage>
        <taxon>Eukaryota</taxon>
        <taxon>Metazoa</taxon>
        <taxon>Ecdysozoa</taxon>
        <taxon>Arthropoda</taxon>
        <taxon>Hexapoda</taxon>
        <taxon>Insecta</taxon>
        <taxon>Pterygota</taxon>
        <taxon>Neoptera</taxon>
        <taxon>Polyneoptera</taxon>
        <taxon>Phasmatodea</taxon>
        <taxon>Timematodea</taxon>
        <taxon>Timematoidea</taxon>
        <taxon>Timematidae</taxon>
        <taxon>Timema</taxon>
    </lineage>
</organism>
<feature type="compositionally biased region" description="Basic and acidic residues" evidence="1">
    <location>
        <begin position="676"/>
        <end position="702"/>
    </location>
</feature>
<feature type="compositionally biased region" description="Polar residues" evidence="1">
    <location>
        <begin position="665"/>
        <end position="675"/>
    </location>
</feature>
<evidence type="ECO:0000313" key="2">
    <source>
        <dbReference type="EMBL" id="CAD7205710.1"/>
    </source>
</evidence>
<accession>A0A7R8ZDR0</accession>
<dbReference type="AlphaFoldDB" id="A0A7R8ZDR0"/>